<dbReference type="CDD" id="cd07377">
    <property type="entry name" value="WHTH_GntR"/>
    <property type="match status" value="1"/>
</dbReference>
<dbReference type="Pfam" id="PF00392">
    <property type="entry name" value="GntR"/>
    <property type="match status" value="1"/>
</dbReference>
<dbReference type="GO" id="GO:0003677">
    <property type="term" value="F:DNA binding"/>
    <property type="evidence" value="ECO:0007669"/>
    <property type="project" value="UniProtKB-KW"/>
</dbReference>
<evidence type="ECO:0000256" key="1">
    <source>
        <dbReference type="ARBA" id="ARBA00023015"/>
    </source>
</evidence>
<dbReference type="InterPro" id="IPR008920">
    <property type="entry name" value="TF_FadR/GntR_C"/>
</dbReference>
<dbReference type="Proteomes" id="UP000186894">
    <property type="component" value="Unassembled WGS sequence"/>
</dbReference>
<proteinExistence type="predicted"/>
<organism evidence="5 6">
    <name type="scientific">Rhizobium oryziradicis</name>
    <dbReference type="NCBI Taxonomy" id="1867956"/>
    <lineage>
        <taxon>Bacteria</taxon>
        <taxon>Pseudomonadati</taxon>
        <taxon>Pseudomonadota</taxon>
        <taxon>Alphaproteobacteria</taxon>
        <taxon>Hyphomicrobiales</taxon>
        <taxon>Rhizobiaceae</taxon>
        <taxon>Rhizobium/Agrobacterium group</taxon>
        <taxon>Rhizobium</taxon>
    </lineage>
</organism>
<reference evidence="5 6" key="1">
    <citation type="submission" date="2016-09" db="EMBL/GenBank/DDBJ databases">
        <title>Rhizobium oryziradicis sp. nov., isolated from the root of rice.</title>
        <authorList>
            <person name="Zhao J."/>
            <person name="Zhang X."/>
        </authorList>
    </citation>
    <scope>NUCLEOTIDE SEQUENCE [LARGE SCALE GENOMIC DNA]</scope>
    <source>
        <strain evidence="5 6">N19</strain>
    </source>
</reference>
<dbReference type="AlphaFoldDB" id="A0A1Q8ZL54"/>
<dbReference type="SUPFAM" id="SSF46785">
    <property type="entry name" value="Winged helix' DNA-binding domain"/>
    <property type="match status" value="1"/>
</dbReference>
<dbReference type="RefSeq" id="WP_075641938.1">
    <property type="nucleotide sequence ID" value="NZ_MKIM01000033.1"/>
</dbReference>
<dbReference type="SUPFAM" id="SSF48008">
    <property type="entry name" value="GntR ligand-binding domain-like"/>
    <property type="match status" value="1"/>
</dbReference>
<dbReference type="PANTHER" id="PTHR43537:SF5">
    <property type="entry name" value="UXU OPERON TRANSCRIPTIONAL REGULATOR"/>
    <property type="match status" value="1"/>
</dbReference>
<evidence type="ECO:0000313" key="6">
    <source>
        <dbReference type="Proteomes" id="UP000186894"/>
    </source>
</evidence>
<dbReference type="STRING" id="1867956.BJF95_12410"/>
<name>A0A1Q8ZL54_9HYPH</name>
<dbReference type="InterPro" id="IPR036390">
    <property type="entry name" value="WH_DNA-bd_sf"/>
</dbReference>
<dbReference type="OrthoDB" id="9809707at2"/>
<keyword evidence="6" id="KW-1185">Reference proteome</keyword>
<evidence type="ECO:0000256" key="2">
    <source>
        <dbReference type="ARBA" id="ARBA00023125"/>
    </source>
</evidence>
<sequence>MELLISETKQHTPEQGGKATLVTQLVEKLRAAIVAGEFQKGDRLPSEAQMTARYAVSRTVVREAIAALKSDGLVEPRQGAGVFVLSPPVPVSLPFQDFNRDHMSSVLELLELRLAVEVEAAGLAALRRSPQQEGAIWERHRDFLILLEAGKPTAEADFALHLAIARATSNPRFAEILVMIGQNLIPRSALAQGAEPASQRNYLLQIHKEHEAIVEAVTNGDESAAKAAMKIHIQGSLSRYRLAHQRSLMNL</sequence>
<dbReference type="InterPro" id="IPR000524">
    <property type="entry name" value="Tscrpt_reg_HTH_GntR"/>
</dbReference>
<feature type="domain" description="HTH gntR-type" evidence="4">
    <location>
        <begin position="19"/>
        <end position="87"/>
    </location>
</feature>
<dbReference type="InterPro" id="IPR011711">
    <property type="entry name" value="GntR_C"/>
</dbReference>
<dbReference type="EMBL" id="MKIM01000033">
    <property type="protein sequence ID" value="OLP42470.1"/>
    <property type="molecule type" value="Genomic_DNA"/>
</dbReference>
<comment type="caution">
    <text evidence="5">The sequence shown here is derived from an EMBL/GenBank/DDBJ whole genome shotgun (WGS) entry which is preliminary data.</text>
</comment>
<dbReference type="InterPro" id="IPR036388">
    <property type="entry name" value="WH-like_DNA-bd_sf"/>
</dbReference>
<dbReference type="PRINTS" id="PR00035">
    <property type="entry name" value="HTHGNTR"/>
</dbReference>
<dbReference type="Pfam" id="PF07729">
    <property type="entry name" value="FCD"/>
    <property type="match status" value="1"/>
</dbReference>
<dbReference type="GO" id="GO:0003700">
    <property type="term" value="F:DNA-binding transcription factor activity"/>
    <property type="evidence" value="ECO:0007669"/>
    <property type="project" value="InterPro"/>
</dbReference>
<dbReference type="PANTHER" id="PTHR43537">
    <property type="entry name" value="TRANSCRIPTIONAL REGULATOR, GNTR FAMILY"/>
    <property type="match status" value="1"/>
</dbReference>
<evidence type="ECO:0000313" key="5">
    <source>
        <dbReference type="EMBL" id="OLP42470.1"/>
    </source>
</evidence>
<evidence type="ECO:0000259" key="4">
    <source>
        <dbReference type="PROSITE" id="PS50949"/>
    </source>
</evidence>
<keyword evidence="3" id="KW-0804">Transcription</keyword>
<keyword evidence="2" id="KW-0238">DNA-binding</keyword>
<dbReference type="PROSITE" id="PS50949">
    <property type="entry name" value="HTH_GNTR"/>
    <property type="match status" value="1"/>
</dbReference>
<dbReference type="SMART" id="SM00895">
    <property type="entry name" value="FCD"/>
    <property type="match status" value="1"/>
</dbReference>
<gene>
    <name evidence="5" type="ORF">BJF95_12410</name>
</gene>
<protein>
    <submittedName>
        <fullName evidence="5">GntR family transcriptional regulator</fullName>
    </submittedName>
</protein>
<keyword evidence="1" id="KW-0805">Transcription regulation</keyword>
<dbReference type="Gene3D" id="1.20.120.530">
    <property type="entry name" value="GntR ligand-binding domain-like"/>
    <property type="match status" value="1"/>
</dbReference>
<dbReference type="SMART" id="SM00345">
    <property type="entry name" value="HTH_GNTR"/>
    <property type="match status" value="1"/>
</dbReference>
<dbReference type="Gene3D" id="1.10.10.10">
    <property type="entry name" value="Winged helix-like DNA-binding domain superfamily/Winged helix DNA-binding domain"/>
    <property type="match status" value="1"/>
</dbReference>
<accession>A0A1Q8ZL54</accession>
<evidence type="ECO:0000256" key="3">
    <source>
        <dbReference type="ARBA" id="ARBA00023163"/>
    </source>
</evidence>